<feature type="compositionally biased region" description="Basic and acidic residues" evidence="2">
    <location>
        <begin position="1"/>
        <end position="12"/>
    </location>
</feature>
<evidence type="ECO:0000256" key="1">
    <source>
        <dbReference type="SAM" id="Coils"/>
    </source>
</evidence>
<keyword evidence="3" id="KW-0614">Plasmid</keyword>
<geneLocation type="plasmid" evidence="3">
    <name>p9.4_2</name>
</geneLocation>
<sequence length="348" mass="40535">MQERPHVTRRGEANAARKGQRKIHRRYQPKLCCAVSRGMASKVVARISRHDWNRNSDLIALRQRGYIPYTYRNDPHFVPKPMRISTRSESREALTVLSQALAAHTDYNPDSDYPFEVMVPFEQIASAMGVLHVYESGRKAYDVALHALSVMEQLGYVIVLHTQDSDSGQNKPLRIWLSETFFTSRAIQVDEIRDWLGKFKRWAAKHGLTETLRQRYEKHLVRIERIGIDLKSRHSLRNRLRQIKRWVVSPDLARDKAQALAKIEQTLAQRSALEQQLDETNQNIRQLAKRKTHSYYQQFTQWSITGAMTPIQLLQLQETLKREHPGLLQQDAEAFYKLLLERAGAFKI</sequence>
<feature type="coiled-coil region" evidence="1">
    <location>
        <begin position="256"/>
        <end position="290"/>
    </location>
</feature>
<feature type="region of interest" description="Disordered" evidence="2">
    <location>
        <begin position="1"/>
        <end position="24"/>
    </location>
</feature>
<dbReference type="EMBL" id="MG228260">
    <property type="protein sequence ID" value="AWH59706.1"/>
    <property type="molecule type" value="Genomic_DNA"/>
</dbReference>
<evidence type="ECO:0000313" key="3">
    <source>
        <dbReference type="EMBL" id="AWH59706.1"/>
    </source>
</evidence>
<organism evidence="3">
    <name type="scientific">Edwardsiella tarda</name>
    <dbReference type="NCBI Taxonomy" id="636"/>
    <lineage>
        <taxon>Bacteria</taxon>
        <taxon>Pseudomonadati</taxon>
        <taxon>Pseudomonadota</taxon>
        <taxon>Gammaproteobacteria</taxon>
        <taxon>Enterobacterales</taxon>
        <taxon>Hafniaceae</taxon>
        <taxon>Edwardsiella</taxon>
    </lineage>
</organism>
<accession>A0A2S1PMN6</accession>
<protein>
    <submittedName>
        <fullName evidence="3">Replication protein</fullName>
    </submittedName>
</protein>
<proteinExistence type="predicted"/>
<dbReference type="AlphaFoldDB" id="A0A2S1PMN6"/>
<evidence type="ECO:0000256" key="2">
    <source>
        <dbReference type="SAM" id="MobiDB-lite"/>
    </source>
</evidence>
<reference evidence="3" key="1">
    <citation type="journal article" date="2017" name="J. Clin. Microbiol.">
        <title>Comparative phenotypic and genotypic analysis of Edwardsiella spp. isolates from different hosts and geographic origins, with an emphasis on isolates formerly classified as E. tarda and an evaluation of diagnostic methods.</title>
        <authorList>
            <person name="Reichley S.R."/>
            <person name="Ware C."/>
            <person name="Steadman J."/>
            <person name="Gaunt P.S."/>
            <person name="Garcia J.C."/>
            <person name="LaFrentz B.R."/>
            <person name="Thachil A."/>
            <person name="Waldbieser G.C."/>
            <person name="Stine C.B."/>
            <person name="Bujan N."/>
            <person name="Arias C.R."/>
            <person name="Loch T."/>
            <person name="Welch T.J."/>
            <person name="Cipriano R.C."/>
            <person name="Greenway T.E."/>
            <person name="Khoo L.H."/>
            <person name="Wise D.J."/>
            <person name="Lawrence M.L."/>
            <person name="Griffin M.J."/>
        </authorList>
    </citation>
    <scope>NUCLEOTIDE SEQUENCE</scope>
    <source>
        <strain evidence="3">9.4</strain>
        <plasmid evidence="3">p9.4_2</plasmid>
    </source>
</reference>
<keyword evidence="1" id="KW-0175">Coiled coil</keyword>
<name>A0A2S1PMN6_EDWTA</name>